<keyword evidence="4" id="KW-1185">Reference proteome</keyword>
<dbReference type="Pfam" id="PF00389">
    <property type="entry name" value="2-Hacid_dh"/>
    <property type="match status" value="1"/>
</dbReference>
<name>A0ABV2X0R4_9NOCA</name>
<evidence type="ECO:0000313" key="3">
    <source>
        <dbReference type="EMBL" id="MEU1956708.1"/>
    </source>
</evidence>
<dbReference type="Gene3D" id="3.40.50.720">
    <property type="entry name" value="NAD(P)-binding Rossmann-like Domain"/>
    <property type="match status" value="1"/>
</dbReference>
<feature type="compositionally biased region" description="Basic and acidic residues" evidence="1">
    <location>
        <begin position="71"/>
        <end position="83"/>
    </location>
</feature>
<proteinExistence type="predicted"/>
<protein>
    <recommendedName>
        <fullName evidence="2">D-isomer specific 2-hydroxyacid dehydrogenase catalytic domain-containing protein</fullName>
    </recommendedName>
</protein>
<dbReference type="InterPro" id="IPR006139">
    <property type="entry name" value="D-isomer_2_OHA_DH_cat_dom"/>
</dbReference>
<evidence type="ECO:0000259" key="2">
    <source>
        <dbReference type="Pfam" id="PF00389"/>
    </source>
</evidence>
<feature type="compositionally biased region" description="Basic residues" evidence="1">
    <location>
        <begin position="54"/>
        <end position="70"/>
    </location>
</feature>
<sequence>MTDHVGERVLCHPGLRVVAIASAGTDHIDMEAARRYGVHHRQHPGRTDRGDRRPHPRTVARGRQAHHRVRRPDPCRRIPRVAD</sequence>
<dbReference type="EMBL" id="JBEYBF010000043">
    <property type="protein sequence ID" value="MEU1956708.1"/>
    <property type="molecule type" value="Genomic_DNA"/>
</dbReference>
<evidence type="ECO:0000313" key="4">
    <source>
        <dbReference type="Proteomes" id="UP001550628"/>
    </source>
</evidence>
<feature type="region of interest" description="Disordered" evidence="1">
    <location>
        <begin position="36"/>
        <end position="83"/>
    </location>
</feature>
<gene>
    <name evidence="3" type="ORF">ABZ510_33270</name>
</gene>
<evidence type="ECO:0000256" key="1">
    <source>
        <dbReference type="SAM" id="MobiDB-lite"/>
    </source>
</evidence>
<reference evidence="3 4" key="1">
    <citation type="submission" date="2024-06" db="EMBL/GenBank/DDBJ databases">
        <title>The Natural Products Discovery Center: Release of the First 8490 Sequenced Strains for Exploring Actinobacteria Biosynthetic Diversity.</title>
        <authorList>
            <person name="Kalkreuter E."/>
            <person name="Kautsar S.A."/>
            <person name="Yang D."/>
            <person name="Bader C.D."/>
            <person name="Teijaro C.N."/>
            <person name="Fluegel L."/>
            <person name="Davis C.M."/>
            <person name="Simpson J.R."/>
            <person name="Lauterbach L."/>
            <person name="Steele A.D."/>
            <person name="Gui C."/>
            <person name="Meng S."/>
            <person name="Li G."/>
            <person name="Viehrig K."/>
            <person name="Ye F."/>
            <person name="Su P."/>
            <person name="Kiefer A.F."/>
            <person name="Nichols A."/>
            <person name="Cepeda A.J."/>
            <person name="Yan W."/>
            <person name="Fan B."/>
            <person name="Jiang Y."/>
            <person name="Adhikari A."/>
            <person name="Zheng C.-J."/>
            <person name="Schuster L."/>
            <person name="Cowan T.M."/>
            <person name="Smanski M.J."/>
            <person name="Chevrette M.G."/>
            <person name="De Carvalho L.P.S."/>
            <person name="Shen B."/>
        </authorList>
    </citation>
    <scope>NUCLEOTIDE SEQUENCE [LARGE SCALE GENOMIC DNA]</scope>
    <source>
        <strain evidence="3 4">NPDC019708</strain>
    </source>
</reference>
<feature type="domain" description="D-isomer specific 2-hydroxyacid dehydrogenase catalytic" evidence="2">
    <location>
        <begin position="3"/>
        <end position="39"/>
    </location>
</feature>
<dbReference type="SUPFAM" id="SSF52283">
    <property type="entry name" value="Formate/glycerate dehydrogenase catalytic domain-like"/>
    <property type="match status" value="1"/>
</dbReference>
<accession>A0ABV2X0R4</accession>
<dbReference type="Proteomes" id="UP001550628">
    <property type="component" value="Unassembled WGS sequence"/>
</dbReference>
<dbReference type="RefSeq" id="WP_356959237.1">
    <property type="nucleotide sequence ID" value="NZ_JBEYBD010000025.1"/>
</dbReference>
<comment type="caution">
    <text evidence="3">The sequence shown here is derived from an EMBL/GenBank/DDBJ whole genome shotgun (WGS) entry which is preliminary data.</text>
</comment>
<organism evidence="3 4">
    <name type="scientific">Nocardia rhamnosiphila</name>
    <dbReference type="NCBI Taxonomy" id="426716"/>
    <lineage>
        <taxon>Bacteria</taxon>
        <taxon>Bacillati</taxon>
        <taxon>Actinomycetota</taxon>
        <taxon>Actinomycetes</taxon>
        <taxon>Mycobacteriales</taxon>
        <taxon>Nocardiaceae</taxon>
        <taxon>Nocardia</taxon>
    </lineage>
</organism>